<evidence type="ECO:0000256" key="2">
    <source>
        <dbReference type="ARBA" id="ARBA00022692"/>
    </source>
</evidence>
<feature type="transmembrane region" description="Helical" evidence="5">
    <location>
        <begin position="20"/>
        <end position="41"/>
    </location>
</feature>
<reference evidence="8 9" key="1">
    <citation type="submission" date="2025-04" db="UniProtKB">
        <authorList>
            <consortium name="RefSeq"/>
        </authorList>
    </citation>
    <scope>IDENTIFICATION</scope>
</reference>
<evidence type="ECO:0000256" key="1">
    <source>
        <dbReference type="ARBA" id="ARBA00004141"/>
    </source>
</evidence>
<dbReference type="CDD" id="cd17317">
    <property type="entry name" value="MFS_SLC22"/>
    <property type="match status" value="1"/>
</dbReference>
<keyword evidence="4 5" id="KW-0472">Membrane</keyword>
<dbReference type="AlphaFoldDB" id="A0A9W3ASB8"/>
<dbReference type="RefSeq" id="XP_055890178.1">
    <property type="nucleotide sequence ID" value="XM_056034203.1"/>
</dbReference>
<keyword evidence="3 5" id="KW-1133">Transmembrane helix</keyword>
<organism evidence="7 8">
    <name type="scientific">Biomphalaria glabrata</name>
    <name type="common">Bloodfluke planorb</name>
    <name type="synonym">Freshwater snail</name>
    <dbReference type="NCBI Taxonomy" id="6526"/>
    <lineage>
        <taxon>Eukaryota</taxon>
        <taxon>Metazoa</taxon>
        <taxon>Spiralia</taxon>
        <taxon>Lophotrochozoa</taxon>
        <taxon>Mollusca</taxon>
        <taxon>Gastropoda</taxon>
        <taxon>Heterobranchia</taxon>
        <taxon>Euthyneura</taxon>
        <taxon>Panpulmonata</taxon>
        <taxon>Hygrophila</taxon>
        <taxon>Lymnaeoidea</taxon>
        <taxon>Planorbidae</taxon>
        <taxon>Biomphalaria</taxon>
    </lineage>
</organism>
<dbReference type="InterPro" id="IPR005829">
    <property type="entry name" value="Sugar_transporter_CS"/>
</dbReference>
<dbReference type="InterPro" id="IPR036259">
    <property type="entry name" value="MFS_trans_sf"/>
</dbReference>
<dbReference type="GO" id="GO:0016020">
    <property type="term" value="C:membrane"/>
    <property type="evidence" value="ECO:0007669"/>
    <property type="project" value="UniProtKB-SubCell"/>
</dbReference>
<evidence type="ECO:0000256" key="3">
    <source>
        <dbReference type="ARBA" id="ARBA00022989"/>
    </source>
</evidence>
<keyword evidence="2 5" id="KW-0812">Transmembrane</keyword>
<evidence type="ECO:0000259" key="6">
    <source>
        <dbReference type="PROSITE" id="PS50850"/>
    </source>
</evidence>
<dbReference type="GO" id="GO:0022857">
    <property type="term" value="F:transmembrane transporter activity"/>
    <property type="evidence" value="ECO:0007669"/>
    <property type="project" value="InterPro"/>
</dbReference>
<dbReference type="InterPro" id="IPR020846">
    <property type="entry name" value="MFS_dom"/>
</dbReference>
<gene>
    <name evidence="8 9" type="primary">LOC106067205</name>
</gene>
<dbReference type="RefSeq" id="XP_055890177.1">
    <property type="nucleotide sequence ID" value="XM_056034202.1"/>
</dbReference>
<dbReference type="Pfam" id="PF00083">
    <property type="entry name" value="Sugar_tr"/>
    <property type="match status" value="1"/>
</dbReference>
<evidence type="ECO:0000313" key="8">
    <source>
        <dbReference type="RefSeq" id="XP_055890177.1"/>
    </source>
</evidence>
<feature type="transmembrane region" description="Helical" evidence="5">
    <location>
        <begin position="137"/>
        <end position="154"/>
    </location>
</feature>
<name>A0A9W3ASB8_BIOGL</name>
<feature type="transmembrane region" description="Helical" evidence="5">
    <location>
        <begin position="247"/>
        <end position="266"/>
    </location>
</feature>
<dbReference type="OrthoDB" id="3936150at2759"/>
<comment type="subcellular location">
    <subcellularLocation>
        <location evidence="1">Membrane</location>
        <topology evidence="1">Multi-pass membrane protein</topology>
    </subcellularLocation>
</comment>
<protein>
    <submittedName>
        <fullName evidence="8 9">Organic cation transporter protein-like</fullName>
    </submittedName>
</protein>
<keyword evidence="7" id="KW-1185">Reference proteome</keyword>
<feature type="transmembrane region" description="Helical" evidence="5">
    <location>
        <begin position="339"/>
        <end position="357"/>
    </location>
</feature>
<dbReference type="InterPro" id="IPR005828">
    <property type="entry name" value="MFS_sugar_transport-like"/>
</dbReference>
<feature type="transmembrane region" description="Helical" evidence="5">
    <location>
        <begin position="161"/>
        <end position="180"/>
    </location>
</feature>
<feature type="transmembrane region" description="Helical" evidence="5">
    <location>
        <begin position="426"/>
        <end position="449"/>
    </location>
</feature>
<feature type="transmembrane region" description="Helical" evidence="5">
    <location>
        <begin position="461"/>
        <end position="482"/>
    </location>
</feature>
<evidence type="ECO:0000313" key="9">
    <source>
        <dbReference type="RefSeq" id="XP_055890178.1"/>
    </source>
</evidence>
<feature type="transmembrane region" description="Helical" evidence="5">
    <location>
        <begin position="220"/>
        <end position="241"/>
    </location>
</feature>
<dbReference type="PANTHER" id="PTHR24064">
    <property type="entry name" value="SOLUTE CARRIER FAMILY 22 MEMBER"/>
    <property type="match status" value="1"/>
</dbReference>
<evidence type="ECO:0000256" key="5">
    <source>
        <dbReference type="SAM" id="Phobius"/>
    </source>
</evidence>
<evidence type="ECO:0000313" key="7">
    <source>
        <dbReference type="Proteomes" id="UP001165740"/>
    </source>
</evidence>
<dbReference type="Proteomes" id="UP001165740">
    <property type="component" value="Chromosome 6"/>
</dbReference>
<dbReference type="PROSITE" id="PS00216">
    <property type="entry name" value="SUGAR_TRANSPORT_1"/>
    <property type="match status" value="2"/>
</dbReference>
<dbReference type="Gene3D" id="1.20.1250.20">
    <property type="entry name" value="MFS general substrate transporter like domains"/>
    <property type="match status" value="1"/>
</dbReference>
<accession>A0A9W3ASB8</accession>
<evidence type="ECO:0000256" key="4">
    <source>
        <dbReference type="ARBA" id="ARBA00023136"/>
    </source>
</evidence>
<sequence>MKFDDVLKHVGEFGLYQKRVYFLLCLFSVFHAMRMVVLVFLQNTPSFRCAIPDYPNDTYEVTSVDHELKLNRSIPPGDFCHILVTSNSTFDENNRPMNASLAKCNRWVFDTSVFTSTIASQFSLVCDDTTKISHSAMSFYGGLLIGTFILGFLSDLIGRKLCLYISLTFLLLLGVGQSFADSYIAFAILNFFVGVALTGIFPSAYVIGIEIVGPSKRTNTGMITQLFFSTGVVSVAGLAYLIRSWQYLLLAITAPLVLFFTMWCFIPESPRWQIQKGHYSKARETVLTAAKVNKTSVPQWILDVVMPLEKKDDKSLDEENVQKGKFIDLFKSKTICKRTLISFFLWFAIAITFYGLIFNTTNLGSGSIFLNFFLSGLVEFPAHILTLLTIDKLGRKRVLFGMMMTSGLACLGCVLSIMLTAEEHQWLTVTLAMIGKFGAAGCYGCMYMYTAELFPTVIRNSALGAGTSCARLGAMFAPYVALEGAKSGGTLGQGVPLLVFGCLIVFGGALLCFMPETLNKKLPETVTDIKNFSNLSKTTEEEEKIELNS</sequence>
<dbReference type="OMA" id="SHIQMFF"/>
<feature type="transmembrane region" description="Helical" evidence="5">
    <location>
        <begin position="400"/>
        <end position="420"/>
    </location>
</feature>
<dbReference type="SUPFAM" id="SSF103473">
    <property type="entry name" value="MFS general substrate transporter"/>
    <property type="match status" value="1"/>
</dbReference>
<feature type="transmembrane region" description="Helical" evidence="5">
    <location>
        <begin position="186"/>
        <end position="208"/>
    </location>
</feature>
<feature type="domain" description="Major facilitator superfamily (MFS) profile" evidence="6">
    <location>
        <begin position="20"/>
        <end position="519"/>
    </location>
</feature>
<proteinExistence type="predicted"/>
<feature type="transmembrane region" description="Helical" evidence="5">
    <location>
        <begin position="369"/>
        <end position="388"/>
    </location>
</feature>
<dbReference type="GeneID" id="106067205"/>
<dbReference type="PROSITE" id="PS50850">
    <property type="entry name" value="MFS"/>
    <property type="match status" value="1"/>
</dbReference>
<feature type="transmembrane region" description="Helical" evidence="5">
    <location>
        <begin position="494"/>
        <end position="513"/>
    </location>
</feature>